<dbReference type="PANTHER" id="PTHR45527:SF1">
    <property type="entry name" value="FATTY ACID SYNTHASE"/>
    <property type="match status" value="1"/>
</dbReference>
<dbReference type="CDD" id="cd05930">
    <property type="entry name" value="A_NRPS"/>
    <property type="match status" value="1"/>
</dbReference>
<dbReference type="GO" id="GO:0005737">
    <property type="term" value="C:cytoplasm"/>
    <property type="evidence" value="ECO:0007669"/>
    <property type="project" value="TreeGrafter"/>
</dbReference>
<dbReference type="InterPro" id="IPR036736">
    <property type="entry name" value="ACP-like_sf"/>
</dbReference>
<keyword evidence="1" id="KW-0596">Phosphopantetheine</keyword>
<keyword evidence="2" id="KW-0597">Phosphoprotein</keyword>
<proteinExistence type="predicted"/>
<dbReference type="Proteomes" id="UP000000377">
    <property type="component" value="Chromosome"/>
</dbReference>
<sequence>MGMSDDRERPGTLVELFETTAARHPDRNAVSDGEQTLIYRELSTRSDVLAAHLVARGVGREDRVVVHRPRSSEVFVALLGILKAGATYVAVDVRYPDKRRDLMIQRSKAKVIVTEPGWGARLSHLGPDVIEWHSSADSPAPGDLPLPAPENGACVLFTSGSTGVPKAFVLEHRNLLAFARNRVMPQLLPTDRTSQIASVSFDAFHFETWCSFAYGAEIVVMPAMAELLASDVKRELEDRRISVMIAPTMAFNHLARESPETFAGLRVLQVGGGTMLASACRDVLASGFKGSLWNLYGPSETTTGCSVAHIESVGPEDTSVPIGPVLDGFSMYVLDTDRKPVPVGEVGELYVGGVGVSRGYIDQPELTEQRFVPDPFAGDDSRMYATGDLGRQRPDGVFEYVGRADDQVKIRGYRVEPGEVERALAQHPLAREAIVLATGEELDLRLVAFVAADSALTDEELLAYAKRELPEYMVPSRVLLLPRIPDNENGKRDVTALRALLAEDSRQLSPSDLPSGETETYLARLWREFLGDEPVGATHDFYAAGGNSLLAFRIRQRVAKELGVSIPFNAILNHPVLRDLAALIDAQRDTSDRQVS</sequence>
<dbReference type="PANTHER" id="PTHR45527">
    <property type="entry name" value="NONRIBOSOMAL PEPTIDE SYNTHETASE"/>
    <property type="match status" value="1"/>
</dbReference>
<dbReference type="InterPro" id="IPR020845">
    <property type="entry name" value="AMP-binding_CS"/>
</dbReference>
<dbReference type="KEGG" id="sbh:SBI_06440"/>
<organism evidence="4 5">
    <name type="scientific">Streptomyces bingchenggensis (strain BCW-1)</name>
    <dbReference type="NCBI Taxonomy" id="749414"/>
    <lineage>
        <taxon>Bacteria</taxon>
        <taxon>Bacillati</taxon>
        <taxon>Actinomycetota</taxon>
        <taxon>Actinomycetes</taxon>
        <taxon>Kitasatosporales</taxon>
        <taxon>Streptomycetaceae</taxon>
        <taxon>Streptomyces</taxon>
    </lineage>
</organism>
<dbReference type="Pfam" id="PF13193">
    <property type="entry name" value="AMP-binding_C"/>
    <property type="match status" value="1"/>
</dbReference>
<dbReference type="SUPFAM" id="SSF56801">
    <property type="entry name" value="Acetyl-CoA synthetase-like"/>
    <property type="match status" value="1"/>
</dbReference>
<dbReference type="eggNOG" id="COG1020">
    <property type="taxonomic scope" value="Bacteria"/>
</dbReference>
<dbReference type="PATRIC" id="fig|749414.3.peg.6633"/>
<name>D7BTZ1_STRBB</name>
<dbReference type="NCBIfam" id="TIGR01733">
    <property type="entry name" value="AA-adenyl-dom"/>
    <property type="match status" value="1"/>
</dbReference>
<dbReference type="GO" id="GO:0031177">
    <property type="term" value="F:phosphopantetheine binding"/>
    <property type="evidence" value="ECO:0007669"/>
    <property type="project" value="InterPro"/>
</dbReference>
<dbReference type="SUPFAM" id="SSF47336">
    <property type="entry name" value="ACP-like"/>
    <property type="match status" value="1"/>
</dbReference>
<evidence type="ECO:0000313" key="5">
    <source>
        <dbReference type="Proteomes" id="UP000000377"/>
    </source>
</evidence>
<dbReference type="STRING" id="749414.SBI_06440"/>
<dbReference type="GO" id="GO:0017000">
    <property type="term" value="P:antibiotic biosynthetic process"/>
    <property type="evidence" value="ECO:0007669"/>
    <property type="project" value="UniProtKB-ARBA"/>
</dbReference>
<dbReference type="InterPro" id="IPR000873">
    <property type="entry name" value="AMP-dep_synth/lig_dom"/>
</dbReference>
<feature type="domain" description="Carrier" evidence="3">
    <location>
        <begin position="513"/>
        <end position="588"/>
    </location>
</feature>
<dbReference type="InterPro" id="IPR009081">
    <property type="entry name" value="PP-bd_ACP"/>
</dbReference>
<gene>
    <name evidence="4" type="primary">nrps6-1</name>
    <name evidence="4" type="ordered locus">SBI_06440</name>
</gene>
<dbReference type="AlphaFoldDB" id="D7BTZ1"/>
<evidence type="ECO:0000313" key="4">
    <source>
        <dbReference type="EMBL" id="ADI09560.1"/>
    </source>
</evidence>
<reference evidence="4 5" key="1">
    <citation type="journal article" date="2010" name="J. Bacteriol.">
        <title>Genome sequence of the milbemycin-producing bacterium Streptomyces bingchenggensis.</title>
        <authorList>
            <person name="Wang X.J."/>
            <person name="Yan Y.J."/>
            <person name="Zhang B."/>
            <person name="An J."/>
            <person name="Wang J.J."/>
            <person name="Tian J."/>
            <person name="Jiang L."/>
            <person name="Chen Y.H."/>
            <person name="Huang S.X."/>
            <person name="Yin M."/>
            <person name="Zhang J."/>
            <person name="Gao A.L."/>
            <person name="Liu C.X."/>
            <person name="Zhu Z.X."/>
            <person name="Xiang W.S."/>
        </authorList>
    </citation>
    <scope>NUCLEOTIDE SEQUENCE [LARGE SCALE GENOMIC DNA]</scope>
    <source>
        <strain evidence="4 5">BCW-1</strain>
    </source>
</reference>
<dbReference type="EMBL" id="CP002047">
    <property type="protein sequence ID" value="ADI09560.1"/>
    <property type="molecule type" value="Genomic_DNA"/>
</dbReference>
<dbReference type="GO" id="GO:0044550">
    <property type="term" value="P:secondary metabolite biosynthetic process"/>
    <property type="evidence" value="ECO:0007669"/>
    <property type="project" value="TreeGrafter"/>
</dbReference>
<dbReference type="PROSITE" id="PS00455">
    <property type="entry name" value="AMP_BINDING"/>
    <property type="match status" value="1"/>
</dbReference>
<dbReference type="SMART" id="SM00823">
    <property type="entry name" value="PKS_PP"/>
    <property type="match status" value="1"/>
</dbReference>
<protein>
    <submittedName>
        <fullName evidence="4">Non-ribosomal peptide synthetase</fullName>
    </submittedName>
</protein>
<dbReference type="InterPro" id="IPR045851">
    <property type="entry name" value="AMP-bd_C_sf"/>
</dbReference>
<dbReference type="InterPro" id="IPR025110">
    <property type="entry name" value="AMP-bd_C"/>
</dbReference>
<dbReference type="Gene3D" id="1.10.1200.10">
    <property type="entry name" value="ACP-like"/>
    <property type="match status" value="1"/>
</dbReference>
<evidence type="ECO:0000256" key="2">
    <source>
        <dbReference type="ARBA" id="ARBA00022553"/>
    </source>
</evidence>
<dbReference type="Gene3D" id="3.40.50.12780">
    <property type="entry name" value="N-terminal domain of ligase-like"/>
    <property type="match status" value="1"/>
</dbReference>
<dbReference type="HOGENOM" id="CLU_000022_2_12_11"/>
<dbReference type="InterPro" id="IPR020806">
    <property type="entry name" value="PKS_PP-bd"/>
</dbReference>
<dbReference type="InterPro" id="IPR010071">
    <property type="entry name" value="AA_adenyl_dom"/>
</dbReference>
<evidence type="ECO:0000256" key="1">
    <source>
        <dbReference type="ARBA" id="ARBA00022450"/>
    </source>
</evidence>
<dbReference type="Pfam" id="PF00550">
    <property type="entry name" value="PP-binding"/>
    <property type="match status" value="1"/>
</dbReference>
<dbReference type="Pfam" id="PF00501">
    <property type="entry name" value="AMP-binding"/>
    <property type="match status" value="1"/>
</dbReference>
<dbReference type="GO" id="GO:0043041">
    <property type="term" value="P:amino acid activation for nonribosomal peptide biosynthetic process"/>
    <property type="evidence" value="ECO:0007669"/>
    <property type="project" value="TreeGrafter"/>
</dbReference>
<dbReference type="PROSITE" id="PS50075">
    <property type="entry name" value="CARRIER"/>
    <property type="match status" value="1"/>
</dbReference>
<dbReference type="FunFam" id="2.30.38.10:FF:000001">
    <property type="entry name" value="Non-ribosomal peptide synthetase PvdI"/>
    <property type="match status" value="1"/>
</dbReference>
<keyword evidence="5" id="KW-1185">Reference proteome</keyword>
<dbReference type="Gene3D" id="3.30.300.30">
    <property type="match status" value="1"/>
</dbReference>
<dbReference type="InterPro" id="IPR042099">
    <property type="entry name" value="ANL_N_sf"/>
</dbReference>
<evidence type="ECO:0000259" key="3">
    <source>
        <dbReference type="PROSITE" id="PS50075"/>
    </source>
</evidence>
<accession>D7BTZ1</accession>